<evidence type="ECO:0000313" key="1">
    <source>
        <dbReference type="EMBL" id="PYY28013.1"/>
    </source>
</evidence>
<accession>A0A2W0C5S6</accession>
<dbReference type="Proteomes" id="UP000247459">
    <property type="component" value="Unassembled WGS sequence"/>
</dbReference>
<organism evidence="1 2">
    <name type="scientific">Paenibacillus illinoisensis</name>
    <dbReference type="NCBI Taxonomy" id="59845"/>
    <lineage>
        <taxon>Bacteria</taxon>
        <taxon>Bacillati</taxon>
        <taxon>Bacillota</taxon>
        <taxon>Bacilli</taxon>
        <taxon>Bacillales</taxon>
        <taxon>Paenibacillaceae</taxon>
        <taxon>Paenibacillus</taxon>
    </lineage>
</organism>
<sequence length="352" mass="38906">MNRIFHRPWLVIRRAAGVGVMCLLGLTTLSTTLQAEDALGLQAATTELSYQLTTAKSDASHASDKFAPAAVQQFALQQVKALGSLQQMDQGWNRAQLDYTPLGPGTHSWLVNAHIDGTSVGYMIITANRIGKLQLSEYGQGEHNPYDLSLLKHSLQRHNLNLEELSHGEDIQLRYASPLLAYWKVEHSDAGTIYIDATNGDTLPNGAVKAMEHESRVEYTRSPSPTLSVSVQLQSGTDELPEVSSFSADPINVQPDFDPAENLLWITSEAVPVTSLQPLIQQWKNHQAIVFSADERNVLYGGPVPVTGYQVWRMNDGSEKMEYVAIGGHFSVKRFVPIDTLMNDGHFYTFTP</sequence>
<comment type="caution">
    <text evidence="1">The sequence shown here is derived from an EMBL/GenBank/DDBJ whole genome shotgun (WGS) entry which is preliminary data.</text>
</comment>
<dbReference type="RefSeq" id="WP_110759439.1">
    <property type="nucleotide sequence ID" value="NZ_PRLG01000020.1"/>
</dbReference>
<evidence type="ECO:0000313" key="2">
    <source>
        <dbReference type="Proteomes" id="UP000247459"/>
    </source>
</evidence>
<proteinExistence type="predicted"/>
<dbReference type="AlphaFoldDB" id="A0A2W0C5S6"/>
<gene>
    <name evidence="1" type="ORF">PIL02S_03129</name>
</gene>
<reference evidence="1 2" key="1">
    <citation type="submission" date="2018-01" db="EMBL/GenBank/DDBJ databases">
        <title>Genome sequence of the PGP bacterium Paenibacillus illinoisensis E3.</title>
        <authorList>
            <person name="Rolli E."/>
            <person name="Marasco R."/>
            <person name="Bessem C."/>
            <person name="Michoud G."/>
            <person name="Gaiarsa S."/>
            <person name="Borin S."/>
            <person name="Daffonchio D."/>
        </authorList>
    </citation>
    <scope>NUCLEOTIDE SEQUENCE [LARGE SCALE GENOMIC DNA]</scope>
    <source>
        <strain evidence="1 2">E3</strain>
    </source>
</reference>
<name>A0A2W0C5S6_9BACL</name>
<dbReference type="EMBL" id="PRLG01000020">
    <property type="protein sequence ID" value="PYY28013.1"/>
    <property type="molecule type" value="Genomic_DNA"/>
</dbReference>
<dbReference type="OrthoDB" id="2475185at2"/>
<protein>
    <submittedName>
        <fullName evidence="1">Uncharacterized protein</fullName>
    </submittedName>
</protein>